<reference evidence="4 5" key="1">
    <citation type="submission" date="2017-02" db="EMBL/GenBank/DDBJ databases">
        <title>Arcobacter caeni sp. nov, a new Arcobacter species isolated from reclaimed water.</title>
        <authorList>
            <person name="Figueras M.J."/>
            <person name="Perez-Cataluna A."/>
            <person name="Salas-Masso N."/>
        </authorList>
    </citation>
    <scope>NUCLEOTIDE SEQUENCE [LARGE SCALE GENOMIC DNA]</scope>
    <source>
        <strain evidence="4 5">RW17-10</strain>
    </source>
</reference>
<dbReference type="PANTHER" id="PTHR47245:SF2">
    <property type="entry name" value="PEPTIDYL-PROLYL CIS-TRANS ISOMERASE HP_0175-RELATED"/>
    <property type="match status" value="1"/>
</dbReference>
<dbReference type="PANTHER" id="PTHR47245">
    <property type="entry name" value="PEPTIDYLPROLYL ISOMERASE"/>
    <property type="match status" value="1"/>
</dbReference>
<dbReference type="EMBL" id="MUXE01000002">
    <property type="protein sequence ID" value="PUE66015.1"/>
    <property type="molecule type" value="Genomic_DNA"/>
</dbReference>
<feature type="signal peptide" evidence="2">
    <location>
        <begin position="1"/>
        <end position="20"/>
    </location>
</feature>
<proteinExistence type="predicted"/>
<dbReference type="SUPFAM" id="SSF54534">
    <property type="entry name" value="FKBP-like"/>
    <property type="match status" value="1"/>
</dbReference>
<sequence length="267" mass="29829">MKRIVTSLVASIVLVTVLNASDYGSVDGDAITKQDIAMILQDQRIDFDKLPDTSKKQVIEQIVNKKLIAKNAIKNGIEKDPQYVEAMNGIKEDLALQVWQKNEVDKLKFTDQDKKDFFEKNKDKFVMPEILESRHILVKTEAEAKAIIIELDKAAKKEDKFAELAKTKSADATSQNGGYLGKVPADKLVPEFTAAAKALAKNTYSKTPVKTEFGYHIIFLKDKTAPKALTYAEVEPKISQILVGNAFSKKIKELTDELKKDAKIVIK</sequence>
<name>A0A363D3V6_9BACT</name>
<keyword evidence="5" id="KW-1185">Reference proteome</keyword>
<evidence type="ECO:0000256" key="2">
    <source>
        <dbReference type="SAM" id="SignalP"/>
    </source>
</evidence>
<dbReference type="Gene3D" id="3.10.50.40">
    <property type="match status" value="1"/>
</dbReference>
<dbReference type="RefSeq" id="WP_108557922.1">
    <property type="nucleotide sequence ID" value="NZ_MUXE01000002.1"/>
</dbReference>
<dbReference type="AlphaFoldDB" id="A0A363D3V6"/>
<evidence type="ECO:0000313" key="4">
    <source>
        <dbReference type="EMBL" id="PUE66015.1"/>
    </source>
</evidence>
<dbReference type="Gene3D" id="1.10.8.1040">
    <property type="match status" value="1"/>
</dbReference>
<evidence type="ECO:0000256" key="1">
    <source>
        <dbReference type="PROSITE-ProRule" id="PRU00278"/>
    </source>
</evidence>
<organism evidence="4 5">
    <name type="scientific">Arcobacter caeni</name>
    <dbReference type="NCBI Taxonomy" id="1912877"/>
    <lineage>
        <taxon>Bacteria</taxon>
        <taxon>Pseudomonadati</taxon>
        <taxon>Campylobacterota</taxon>
        <taxon>Epsilonproteobacteria</taxon>
        <taxon>Campylobacterales</taxon>
        <taxon>Arcobacteraceae</taxon>
        <taxon>Arcobacter</taxon>
    </lineage>
</organism>
<keyword evidence="2" id="KW-0732">Signal</keyword>
<protein>
    <submittedName>
        <fullName evidence="4">Peptidylprolyl isomerase</fullName>
    </submittedName>
</protein>
<dbReference type="InterPro" id="IPR027304">
    <property type="entry name" value="Trigger_fact/SurA_dom_sf"/>
</dbReference>
<dbReference type="Pfam" id="PF00639">
    <property type="entry name" value="Rotamase"/>
    <property type="match status" value="1"/>
</dbReference>
<keyword evidence="1 4" id="KW-0413">Isomerase</keyword>
<comment type="caution">
    <text evidence="4">The sequence shown here is derived from an EMBL/GenBank/DDBJ whole genome shotgun (WGS) entry which is preliminary data.</text>
</comment>
<gene>
    <name evidence="4" type="ORF">B0174_01735</name>
</gene>
<dbReference type="SUPFAM" id="SSF109998">
    <property type="entry name" value="Triger factor/SurA peptide-binding domain-like"/>
    <property type="match status" value="1"/>
</dbReference>
<feature type="chain" id="PRO_5017024244" evidence="2">
    <location>
        <begin position="21"/>
        <end position="267"/>
    </location>
</feature>
<dbReference type="InterPro" id="IPR050245">
    <property type="entry name" value="PrsA_foldase"/>
</dbReference>
<dbReference type="InterPro" id="IPR046357">
    <property type="entry name" value="PPIase_dom_sf"/>
</dbReference>
<keyword evidence="1" id="KW-0697">Rotamase</keyword>
<feature type="domain" description="PpiC" evidence="3">
    <location>
        <begin position="128"/>
        <end position="222"/>
    </location>
</feature>
<dbReference type="PROSITE" id="PS50198">
    <property type="entry name" value="PPIC_PPIASE_2"/>
    <property type="match status" value="1"/>
</dbReference>
<dbReference type="InterPro" id="IPR000297">
    <property type="entry name" value="PPIase_PpiC"/>
</dbReference>
<accession>A0A363D3V6</accession>
<dbReference type="OrthoDB" id="14196at2"/>
<dbReference type="InterPro" id="IPR023058">
    <property type="entry name" value="PPIase_PpiC_CS"/>
</dbReference>
<dbReference type="Proteomes" id="UP000251135">
    <property type="component" value="Unassembled WGS sequence"/>
</dbReference>
<dbReference type="PROSITE" id="PS01096">
    <property type="entry name" value="PPIC_PPIASE_1"/>
    <property type="match status" value="1"/>
</dbReference>
<evidence type="ECO:0000313" key="5">
    <source>
        <dbReference type="Proteomes" id="UP000251135"/>
    </source>
</evidence>
<evidence type="ECO:0000259" key="3">
    <source>
        <dbReference type="PROSITE" id="PS50198"/>
    </source>
</evidence>
<dbReference type="GO" id="GO:0003755">
    <property type="term" value="F:peptidyl-prolyl cis-trans isomerase activity"/>
    <property type="evidence" value="ECO:0007669"/>
    <property type="project" value="UniProtKB-KW"/>
</dbReference>